<gene>
    <name evidence="2" type="ORF">D6T64_01465</name>
</gene>
<keyword evidence="1" id="KW-0812">Transmembrane</keyword>
<accession>A0A3A5MWM8</accession>
<feature type="transmembrane region" description="Helical" evidence="1">
    <location>
        <begin position="21"/>
        <end position="42"/>
    </location>
</feature>
<dbReference type="InterPro" id="IPR023833">
    <property type="entry name" value="Signal_pept_SipW-depend-type"/>
</dbReference>
<keyword evidence="3" id="KW-1185">Reference proteome</keyword>
<sequence length="206" mass="20197">MRRPPPPHRSSADRRRGLTRLRAVLAGGLVFGVGAAVTLAAWTDQEHASSSFTAGTFSIVGAADGVTFSDHPTAPGATLTFLVAPTALAPGSTVYALYSVKTAATSVPGNIQLTADAANNAGLGAYLTYGVTRIAGTTCSAATFGGGTVAVATGSALTTGAAGSVALSGAGASVVNYCFAVTLPVGAPNAAQGTTLTGHWIITGTT</sequence>
<reference evidence="2 3" key="1">
    <citation type="submission" date="2018-09" db="EMBL/GenBank/DDBJ databases">
        <title>Novel species of Cryobacterium.</title>
        <authorList>
            <person name="Liu Q."/>
            <person name="Xin Y.-H."/>
        </authorList>
    </citation>
    <scope>NUCLEOTIDE SEQUENCE [LARGE SCALE GENOMIC DNA]</scope>
    <source>
        <strain evidence="2 3">Hh39</strain>
    </source>
</reference>
<comment type="caution">
    <text evidence="2">The sequence shown here is derived from an EMBL/GenBank/DDBJ whole genome shotgun (WGS) entry which is preliminary data.</text>
</comment>
<evidence type="ECO:0000313" key="3">
    <source>
        <dbReference type="Proteomes" id="UP000272015"/>
    </source>
</evidence>
<dbReference type="NCBIfam" id="TIGR04088">
    <property type="entry name" value="cognate_SipW"/>
    <property type="match status" value="1"/>
</dbReference>
<proteinExistence type="predicted"/>
<protein>
    <recommendedName>
        <fullName evidence="4">SipW-cognate class signal peptide</fullName>
    </recommendedName>
</protein>
<dbReference type="Proteomes" id="UP000272015">
    <property type="component" value="Unassembled WGS sequence"/>
</dbReference>
<evidence type="ECO:0000256" key="1">
    <source>
        <dbReference type="SAM" id="Phobius"/>
    </source>
</evidence>
<keyword evidence="1" id="KW-1133">Transmembrane helix</keyword>
<name>A0A3A5MWM8_9MICO</name>
<evidence type="ECO:0000313" key="2">
    <source>
        <dbReference type="EMBL" id="RJT91628.1"/>
    </source>
</evidence>
<dbReference type="EMBL" id="QZVS01000043">
    <property type="protein sequence ID" value="RJT91628.1"/>
    <property type="molecule type" value="Genomic_DNA"/>
</dbReference>
<dbReference type="OrthoDB" id="4949761at2"/>
<dbReference type="RefSeq" id="WP_119970749.1">
    <property type="nucleotide sequence ID" value="NZ_JBHSQA010000004.1"/>
</dbReference>
<organism evidence="2 3">
    <name type="scientific">Cryobacterium melibiosiphilum</name>
    <dbReference type="NCBI Taxonomy" id="995039"/>
    <lineage>
        <taxon>Bacteria</taxon>
        <taxon>Bacillati</taxon>
        <taxon>Actinomycetota</taxon>
        <taxon>Actinomycetes</taxon>
        <taxon>Micrococcales</taxon>
        <taxon>Microbacteriaceae</taxon>
        <taxon>Cryobacterium</taxon>
    </lineage>
</organism>
<evidence type="ECO:0008006" key="4">
    <source>
        <dbReference type="Google" id="ProtNLM"/>
    </source>
</evidence>
<dbReference type="AlphaFoldDB" id="A0A3A5MWM8"/>
<keyword evidence="1" id="KW-0472">Membrane</keyword>